<dbReference type="GO" id="GO:0015074">
    <property type="term" value="P:DNA integration"/>
    <property type="evidence" value="ECO:0007669"/>
    <property type="project" value="UniProtKB-KW"/>
</dbReference>
<accession>A0A7M2RFF0</accession>
<dbReference type="GO" id="GO:0006310">
    <property type="term" value="P:DNA recombination"/>
    <property type="evidence" value="ECO:0007669"/>
    <property type="project" value="UniProtKB-KW"/>
</dbReference>
<dbReference type="EMBL" id="CP063304">
    <property type="protein sequence ID" value="QOV19073.1"/>
    <property type="molecule type" value="Genomic_DNA"/>
</dbReference>
<dbReference type="InterPro" id="IPR044068">
    <property type="entry name" value="CB"/>
</dbReference>
<evidence type="ECO:0000256" key="1">
    <source>
        <dbReference type="ARBA" id="ARBA00003283"/>
    </source>
</evidence>
<dbReference type="InterPro" id="IPR011010">
    <property type="entry name" value="DNA_brk_join_enz"/>
</dbReference>
<dbReference type="PROSITE" id="PS51898">
    <property type="entry name" value="TYR_RECOMBINASE"/>
    <property type="match status" value="1"/>
</dbReference>
<dbReference type="AlphaFoldDB" id="A0A7M2RFF0"/>
<comment type="similarity">
    <text evidence="2">Belongs to the 'phage' integrase family.</text>
</comment>
<dbReference type="PROSITE" id="PS51900">
    <property type="entry name" value="CB"/>
    <property type="match status" value="1"/>
</dbReference>
<dbReference type="CDD" id="cd01189">
    <property type="entry name" value="INT_ICEBs1_C_like"/>
    <property type="match status" value="1"/>
</dbReference>
<organism evidence="9 10">
    <name type="scientific">Blautia liquoris</name>
    <dbReference type="NCBI Taxonomy" id="2779518"/>
    <lineage>
        <taxon>Bacteria</taxon>
        <taxon>Bacillati</taxon>
        <taxon>Bacillota</taxon>
        <taxon>Clostridia</taxon>
        <taxon>Lachnospirales</taxon>
        <taxon>Lachnospiraceae</taxon>
        <taxon>Blautia</taxon>
    </lineage>
</organism>
<dbReference type="KEGG" id="bliq:INP51_14105"/>
<dbReference type="Proteomes" id="UP000593601">
    <property type="component" value="Chromosome"/>
</dbReference>
<dbReference type="Gene3D" id="1.10.150.130">
    <property type="match status" value="1"/>
</dbReference>
<dbReference type="Pfam" id="PF00589">
    <property type="entry name" value="Phage_integrase"/>
    <property type="match status" value="1"/>
</dbReference>
<protein>
    <submittedName>
        <fullName evidence="9">Site-specific integrase</fullName>
    </submittedName>
</protein>
<sequence length="426" mass="48408">MASIRKRGKGYQITVSNGRKSDGTQIIETATFIPDPDKTERQNRKALEKFVVEFEDKVISGQYLNGGKMLYKDYVELWLKDYAQKQMEQTSIERCESSLSNLIVPEIGHMKLSQIRPLHIQDFYNKLLKDGYTVQGKKKSYKANTIKRIHQIISSSLNTAVQWQLIESNPCKRVKPPKPDRSVADIKYFTLEQAKTFLDYLDEEYTTSSGGRIRKDGSPSARHFETHTVPLQQKIFFFLALFGGFRLGESIALTWNDVDFKNNAISITKSAARTKQGQITKAPKNYSSVRTVSMPLDVMKMLKQYKSAQNVERLSLGSYWQGEGHIFTKDNGAQMDISTPNHAFKKIIKRYNEDPDHKEKLPEITLHGLRHTSATLLIADRVDLKTVSSRLGHSEISTTMDIYAHALRKKDEAAADALGGMFKSAK</sequence>
<dbReference type="RefSeq" id="WP_193735420.1">
    <property type="nucleotide sequence ID" value="NZ_CP063304.1"/>
</dbReference>
<feature type="domain" description="Core-binding (CB)" evidence="8">
    <location>
        <begin position="69"/>
        <end position="161"/>
    </location>
</feature>
<evidence type="ECO:0000259" key="7">
    <source>
        <dbReference type="PROSITE" id="PS51898"/>
    </source>
</evidence>
<evidence type="ECO:0000256" key="4">
    <source>
        <dbReference type="ARBA" id="ARBA00023125"/>
    </source>
</evidence>
<evidence type="ECO:0000313" key="10">
    <source>
        <dbReference type="Proteomes" id="UP000593601"/>
    </source>
</evidence>
<evidence type="ECO:0000256" key="3">
    <source>
        <dbReference type="ARBA" id="ARBA00022908"/>
    </source>
</evidence>
<dbReference type="InterPro" id="IPR010998">
    <property type="entry name" value="Integrase_recombinase_N"/>
</dbReference>
<keyword evidence="4 6" id="KW-0238">DNA-binding</keyword>
<dbReference type="InterPro" id="IPR050090">
    <property type="entry name" value="Tyrosine_recombinase_XerCD"/>
</dbReference>
<comment type="function">
    <text evidence="1">Site-specific tyrosine recombinase, which acts by catalyzing the cutting and rejoining of the recombining DNA molecules.</text>
</comment>
<evidence type="ECO:0000256" key="2">
    <source>
        <dbReference type="ARBA" id="ARBA00008857"/>
    </source>
</evidence>
<feature type="domain" description="Tyr recombinase" evidence="7">
    <location>
        <begin position="184"/>
        <end position="416"/>
    </location>
</feature>
<evidence type="ECO:0000256" key="5">
    <source>
        <dbReference type="ARBA" id="ARBA00023172"/>
    </source>
</evidence>
<evidence type="ECO:0000313" key="9">
    <source>
        <dbReference type="EMBL" id="QOV19073.1"/>
    </source>
</evidence>
<dbReference type="InterPro" id="IPR002104">
    <property type="entry name" value="Integrase_catalytic"/>
</dbReference>
<dbReference type="Pfam" id="PF14659">
    <property type="entry name" value="Phage_int_SAM_3"/>
    <property type="match status" value="1"/>
</dbReference>
<reference evidence="9 10" key="1">
    <citation type="submission" date="2020-10" db="EMBL/GenBank/DDBJ databases">
        <title>Blautia liquoris sp.nov., isolated from the mud in a fermentation cellar used for the production of Chinese strong-flavoured liquor.</title>
        <authorList>
            <person name="Lu L."/>
        </authorList>
    </citation>
    <scope>NUCLEOTIDE SEQUENCE [LARGE SCALE GENOMIC DNA]</scope>
    <source>
        <strain evidence="9 10">LZLJ-3</strain>
    </source>
</reference>
<keyword evidence="3" id="KW-0229">DNA integration</keyword>
<evidence type="ECO:0000259" key="8">
    <source>
        <dbReference type="PROSITE" id="PS51900"/>
    </source>
</evidence>
<proteinExistence type="inferred from homology"/>
<keyword evidence="10" id="KW-1185">Reference proteome</keyword>
<name>A0A7M2RFF0_9FIRM</name>
<dbReference type="PANTHER" id="PTHR30349:SF64">
    <property type="entry name" value="PROPHAGE INTEGRASE INTD-RELATED"/>
    <property type="match status" value="1"/>
</dbReference>
<dbReference type="InterPro" id="IPR004107">
    <property type="entry name" value="Integrase_SAM-like_N"/>
</dbReference>
<evidence type="ECO:0000256" key="6">
    <source>
        <dbReference type="PROSITE-ProRule" id="PRU01248"/>
    </source>
</evidence>
<keyword evidence="5" id="KW-0233">DNA recombination</keyword>
<dbReference type="InterPro" id="IPR013762">
    <property type="entry name" value="Integrase-like_cat_sf"/>
</dbReference>
<dbReference type="SUPFAM" id="SSF56349">
    <property type="entry name" value="DNA breaking-rejoining enzymes"/>
    <property type="match status" value="1"/>
</dbReference>
<dbReference type="Gene3D" id="1.10.443.10">
    <property type="entry name" value="Intergrase catalytic core"/>
    <property type="match status" value="1"/>
</dbReference>
<dbReference type="GO" id="GO:0003677">
    <property type="term" value="F:DNA binding"/>
    <property type="evidence" value="ECO:0007669"/>
    <property type="project" value="UniProtKB-UniRule"/>
</dbReference>
<gene>
    <name evidence="9" type="ORF">INP51_14105</name>
</gene>
<dbReference type="PANTHER" id="PTHR30349">
    <property type="entry name" value="PHAGE INTEGRASE-RELATED"/>
    <property type="match status" value="1"/>
</dbReference>